<name>A0A137NSX7_CONC2</name>
<accession>A0A137NSX7</accession>
<evidence type="ECO:0000313" key="2">
    <source>
        <dbReference type="EMBL" id="KXN65812.1"/>
    </source>
</evidence>
<organism evidence="2 3">
    <name type="scientific">Conidiobolus coronatus (strain ATCC 28846 / CBS 209.66 / NRRL 28638)</name>
    <name type="common">Delacroixia coronata</name>
    <dbReference type="NCBI Taxonomy" id="796925"/>
    <lineage>
        <taxon>Eukaryota</taxon>
        <taxon>Fungi</taxon>
        <taxon>Fungi incertae sedis</taxon>
        <taxon>Zoopagomycota</taxon>
        <taxon>Entomophthoromycotina</taxon>
        <taxon>Entomophthoromycetes</taxon>
        <taxon>Entomophthorales</taxon>
        <taxon>Ancylistaceae</taxon>
        <taxon>Conidiobolus</taxon>
    </lineage>
</organism>
<keyword evidence="3" id="KW-1185">Reference proteome</keyword>
<evidence type="ECO:0000313" key="3">
    <source>
        <dbReference type="Proteomes" id="UP000070444"/>
    </source>
</evidence>
<dbReference type="EMBL" id="KQ964813">
    <property type="protein sequence ID" value="KXN65812.1"/>
    <property type="molecule type" value="Genomic_DNA"/>
</dbReference>
<proteinExistence type="predicted"/>
<protein>
    <recommendedName>
        <fullName evidence="1">Svf1-like C-terminal domain-containing protein</fullName>
    </recommendedName>
</protein>
<reference evidence="2 3" key="1">
    <citation type="journal article" date="2015" name="Genome Biol. Evol.">
        <title>Phylogenomic analyses indicate that early fungi evolved digesting cell walls of algal ancestors of land plants.</title>
        <authorList>
            <person name="Chang Y."/>
            <person name="Wang S."/>
            <person name="Sekimoto S."/>
            <person name="Aerts A.L."/>
            <person name="Choi C."/>
            <person name="Clum A."/>
            <person name="LaButti K.M."/>
            <person name="Lindquist E.A."/>
            <person name="Yee Ngan C."/>
            <person name="Ohm R.A."/>
            <person name="Salamov A.A."/>
            <person name="Grigoriev I.V."/>
            <person name="Spatafora J.W."/>
            <person name="Berbee M.L."/>
        </authorList>
    </citation>
    <scope>NUCLEOTIDE SEQUENCE [LARGE SCALE GENOMIC DNA]</scope>
    <source>
        <strain evidence="2 3">NRRL 28638</strain>
    </source>
</reference>
<dbReference type="Pfam" id="PF17187">
    <property type="entry name" value="Svf1_C"/>
    <property type="match status" value="1"/>
</dbReference>
<evidence type="ECO:0000259" key="1">
    <source>
        <dbReference type="Pfam" id="PF17187"/>
    </source>
</evidence>
<dbReference type="Proteomes" id="UP000070444">
    <property type="component" value="Unassembled WGS sequence"/>
</dbReference>
<dbReference type="InterPro" id="IPR033394">
    <property type="entry name" value="Svf1-like_C"/>
</dbReference>
<dbReference type="AlphaFoldDB" id="A0A137NSX7"/>
<gene>
    <name evidence="2" type="ORF">CONCODRAFT_12501</name>
</gene>
<sequence>MRAIHAKGFEVADNSVSTNNLYPTTPKDFRFWSESDQAYDLDNHFIYVNDKQWLRLVFTGAQFMYYNIVNLSVQYNDVENPNNTFQKTYDCNYHTMIRKNNSLAIETSCMDFSYSINNNNIFKKIKLKILNEVEGEFELTSIDKGIKAWNDKGRFIQNNKNVFMDQVFLAFKGIKGSAKINQTYDLAFNDNSAAVMNHETMNVLPSSFYSRLNSHYFVAGDYQVFSFQFYPYNGQNNPKNNGGYGYAFAYKGNELVLASNDMEYKITDGKKDPDSGYPLADALEFYVKDTTKSELVNEDDRNLNLSFKFGALSTYPWYYVWIVKFAVGNPWTYNYLFRGHINVASAGNSNKVDGNVICAKGFEVPDYNVTTNSLFPTNPNDFKFWSEWEQAYDIDNHIIWVNDNHWLKLTLTGAEFMRFGIVSLSVQYNLADNSDYSYRKTFDCSYYTMIRKNDSLTIESSCMDFSYSIREFEMASIGKGVKAWNDKGRFNQKNSDKYMDQVILAFKGIKGSATIDGTHKINFTDNSAAVMAHETMNVLPTDFFNRGNTYYVVAEDYQIFVFQFYPTNGQTNPKNNGGYGYTVVYKGNELILASSDMNYELTDGKTDPKSGYPFSTALKFNAQDNEKGIKVSQKDNDLKLSYSVGALENYPFYYSWFVKMIVGNPWIYNYLAQGNVIIEDSNNSINVVGDVFIMNEFYNKD</sequence>
<feature type="domain" description="Svf1-like C-terminal" evidence="1">
    <location>
        <begin position="551"/>
        <end position="692"/>
    </location>
</feature>